<dbReference type="AlphaFoldDB" id="A0A1Y2AWF5"/>
<name>A0A1Y2AWF5_9FUNG</name>
<protein>
    <submittedName>
        <fullName evidence="1">Uncharacterized protein</fullName>
    </submittedName>
</protein>
<keyword evidence="2" id="KW-1185">Reference proteome</keyword>
<proteinExistence type="predicted"/>
<reference evidence="1 2" key="1">
    <citation type="submission" date="2016-08" db="EMBL/GenBank/DDBJ databases">
        <title>A Parts List for Fungal Cellulosomes Revealed by Comparative Genomics.</title>
        <authorList>
            <consortium name="DOE Joint Genome Institute"/>
            <person name="Haitjema C.H."/>
            <person name="Gilmore S.P."/>
            <person name="Henske J.K."/>
            <person name="Solomon K.V."/>
            <person name="De Groot R."/>
            <person name="Kuo A."/>
            <person name="Mondo S.J."/>
            <person name="Salamov A.A."/>
            <person name="Labutti K."/>
            <person name="Zhao Z."/>
            <person name="Chiniquy J."/>
            <person name="Barry K."/>
            <person name="Brewer H.M."/>
            <person name="Purvine S.O."/>
            <person name="Wright A.T."/>
            <person name="Boxma B."/>
            <person name="Van Alen T."/>
            <person name="Hackstein J.H."/>
            <person name="Baker S.E."/>
            <person name="Grigoriev I.V."/>
            <person name="O'Malley M.A."/>
        </authorList>
    </citation>
    <scope>NUCLEOTIDE SEQUENCE [LARGE SCALE GENOMIC DNA]</scope>
    <source>
        <strain evidence="1 2">G1</strain>
    </source>
</reference>
<comment type="caution">
    <text evidence="1">The sequence shown here is derived from an EMBL/GenBank/DDBJ whole genome shotgun (WGS) entry which is preliminary data.</text>
</comment>
<accession>A0A1Y2AWF5</accession>
<evidence type="ECO:0000313" key="2">
    <source>
        <dbReference type="Proteomes" id="UP000193920"/>
    </source>
</evidence>
<dbReference type="Proteomes" id="UP000193920">
    <property type="component" value="Unassembled WGS sequence"/>
</dbReference>
<organism evidence="1 2">
    <name type="scientific">Neocallimastix californiae</name>
    <dbReference type="NCBI Taxonomy" id="1754190"/>
    <lineage>
        <taxon>Eukaryota</taxon>
        <taxon>Fungi</taxon>
        <taxon>Fungi incertae sedis</taxon>
        <taxon>Chytridiomycota</taxon>
        <taxon>Chytridiomycota incertae sedis</taxon>
        <taxon>Neocallimastigomycetes</taxon>
        <taxon>Neocallimastigales</taxon>
        <taxon>Neocallimastigaceae</taxon>
        <taxon>Neocallimastix</taxon>
    </lineage>
</organism>
<gene>
    <name evidence="1" type="ORF">LY90DRAFT_513608</name>
</gene>
<dbReference type="EMBL" id="MCOG01000197">
    <property type="protein sequence ID" value="ORY26921.1"/>
    <property type="molecule type" value="Genomic_DNA"/>
</dbReference>
<evidence type="ECO:0000313" key="1">
    <source>
        <dbReference type="EMBL" id="ORY26921.1"/>
    </source>
</evidence>
<sequence>MTSLVDTLPNFEIIVLSDRLEEERRNPFIVDTKQGVVTCSYLDVIDGMQHEVTPTEDPEWVDIEGIGQVNKYLVGLLGLWKGLQFKYEALQEILDSGGTQFTKTQVRKAKREYMAAEQRFFREQLREQTKVDLVRLSEATDKKLEGFKKELNHNVAVAGNTALKAIEQNDETKALLAHQVNEEQDKLMNFLKEFDTKASQFQNEICTLGEDIKKLFDMI</sequence>